<keyword evidence="1" id="KW-0479">Metal-binding</keyword>
<dbReference type="GeneID" id="108568834"/>
<sequence>MSSEFSSTKLYLSHSSLSVYINIFHNSNLERNHLLTKQDLTNIKNGYRIRNESDTPSLDVWLNEMDNCCYIPIYKPKNEYSTEFPFLKKEDFVLVLINKWQLQQLMDYESNFICVDSTPGLNDDGLQLHTLSVLKDSEKGFPCAFLISNRTDEQILCLFYSGVRECCVCKIRTQVFMSDIADYYYDAWVQVMYPAELRLFSIWQVDQDWINHLNKINSREKQIDVYGKLRILLYETEKNTFETMIQQFVQSLLEDKATLNFARYFQVNYFHKVSVWALCYRLNYDKDTQLHLERMHRTIKYLFLDNKYLKRFHMFFNATLTYIKDKLFDPTIMSDPMVVWSKTASMKNKHIASMSLDLSSVMVTQWGGFNVYDMNHIYAVQKNNDLCSCTVICSECEVCMHAYSCTCIDYAVKWKMCKHIHLALRYKKTYPKLCARVEEKHSADNYEDESEETTTTDSIAKRPQDTTVQARVNEMKMIFEDAIKKINSHNMCDALAKILAPIHPTLDTIKMLE</sequence>
<evidence type="ECO:0000256" key="2">
    <source>
        <dbReference type="SAM" id="MobiDB-lite"/>
    </source>
</evidence>
<keyword evidence="1" id="KW-0863">Zinc-finger</keyword>
<dbReference type="PANTHER" id="PTHR33977:SF1">
    <property type="entry name" value="ZINC ION BINDING PROTEIN"/>
    <property type="match status" value="1"/>
</dbReference>
<feature type="compositionally biased region" description="Acidic residues" evidence="2">
    <location>
        <begin position="445"/>
        <end position="454"/>
    </location>
</feature>
<dbReference type="Proteomes" id="UP000695000">
    <property type="component" value="Unplaced"/>
</dbReference>
<proteinExistence type="predicted"/>
<feature type="domain" description="SWIM-type" evidence="3">
    <location>
        <begin position="396"/>
        <end position="428"/>
    </location>
</feature>
<dbReference type="RefSeq" id="XP_017785624.1">
    <property type="nucleotide sequence ID" value="XM_017930135.1"/>
</dbReference>
<accession>A0ABM1NFM4</accession>
<gene>
    <name evidence="5" type="primary">LOC108568834</name>
</gene>
<evidence type="ECO:0000313" key="5">
    <source>
        <dbReference type="RefSeq" id="XP_017785624.1"/>
    </source>
</evidence>
<evidence type="ECO:0000259" key="3">
    <source>
        <dbReference type="PROSITE" id="PS50966"/>
    </source>
</evidence>
<dbReference type="InterPro" id="IPR007527">
    <property type="entry name" value="Znf_SWIM"/>
</dbReference>
<dbReference type="PROSITE" id="PS50966">
    <property type="entry name" value="ZF_SWIM"/>
    <property type="match status" value="1"/>
</dbReference>
<name>A0ABM1NFM4_NICVS</name>
<organism evidence="4 5">
    <name type="scientific">Nicrophorus vespilloides</name>
    <name type="common">Boreal carrion beetle</name>
    <dbReference type="NCBI Taxonomy" id="110193"/>
    <lineage>
        <taxon>Eukaryota</taxon>
        <taxon>Metazoa</taxon>
        <taxon>Ecdysozoa</taxon>
        <taxon>Arthropoda</taxon>
        <taxon>Hexapoda</taxon>
        <taxon>Insecta</taxon>
        <taxon>Pterygota</taxon>
        <taxon>Neoptera</taxon>
        <taxon>Endopterygota</taxon>
        <taxon>Coleoptera</taxon>
        <taxon>Polyphaga</taxon>
        <taxon>Staphyliniformia</taxon>
        <taxon>Silphidae</taxon>
        <taxon>Nicrophorinae</taxon>
        <taxon>Nicrophorus</taxon>
    </lineage>
</organism>
<evidence type="ECO:0000256" key="1">
    <source>
        <dbReference type="PROSITE-ProRule" id="PRU00325"/>
    </source>
</evidence>
<reference evidence="5" key="1">
    <citation type="submission" date="2025-08" db="UniProtKB">
        <authorList>
            <consortium name="RefSeq"/>
        </authorList>
    </citation>
    <scope>IDENTIFICATION</scope>
    <source>
        <tissue evidence="5">Whole Larva</tissue>
    </source>
</reference>
<keyword evidence="4" id="KW-1185">Reference proteome</keyword>
<protein>
    <submittedName>
        <fullName evidence="5">Uncharacterized protein LOC108568834</fullName>
    </submittedName>
</protein>
<dbReference type="PANTHER" id="PTHR33977">
    <property type="entry name" value="ZINC ION BINDING PROTEIN"/>
    <property type="match status" value="1"/>
</dbReference>
<feature type="region of interest" description="Disordered" evidence="2">
    <location>
        <begin position="444"/>
        <end position="464"/>
    </location>
</feature>
<evidence type="ECO:0000313" key="4">
    <source>
        <dbReference type="Proteomes" id="UP000695000"/>
    </source>
</evidence>
<keyword evidence="1" id="KW-0862">Zinc</keyword>